<feature type="transmembrane region" description="Helical" evidence="1">
    <location>
        <begin position="20"/>
        <end position="45"/>
    </location>
</feature>
<gene>
    <name evidence="2" type="ORF">CTI12_AA143690</name>
</gene>
<feature type="transmembrane region" description="Helical" evidence="1">
    <location>
        <begin position="51"/>
        <end position="68"/>
    </location>
</feature>
<sequence length="141" mass="15899">MNGGGNSRAAEKEQEENRKVFWGLMIKKGMIVILSFVTSVVGFSFTSYETMTAVAITAAFSIFLYFTANFFRVGYRAHSVCTAFGVASKGVLCTYLIKRIIWPNHEFTNYIPEAFVGVAMLVCFALFYSRSVKNFFREVNC</sequence>
<keyword evidence="3" id="KW-1185">Reference proteome</keyword>
<dbReference type="AlphaFoldDB" id="A0A2U1PK64"/>
<dbReference type="Proteomes" id="UP000245207">
    <property type="component" value="Unassembled WGS sequence"/>
</dbReference>
<feature type="transmembrane region" description="Helical" evidence="1">
    <location>
        <begin position="109"/>
        <end position="128"/>
    </location>
</feature>
<dbReference type="EMBL" id="PKPP01001049">
    <property type="protein sequence ID" value="PWA86156.1"/>
    <property type="molecule type" value="Genomic_DNA"/>
</dbReference>
<evidence type="ECO:0000256" key="1">
    <source>
        <dbReference type="SAM" id="Phobius"/>
    </source>
</evidence>
<feature type="transmembrane region" description="Helical" evidence="1">
    <location>
        <begin position="80"/>
        <end position="97"/>
    </location>
</feature>
<protein>
    <submittedName>
        <fullName evidence="2">Uncharacterized protein</fullName>
    </submittedName>
</protein>
<proteinExistence type="predicted"/>
<evidence type="ECO:0000313" key="2">
    <source>
        <dbReference type="EMBL" id="PWA86156.1"/>
    </source>
</evidence>
<reference evidence="2 3" key="1">
    <citation type="journal article" date="2018" name="Mol. Plant">
        <title>The genome of Artemisia annua provides insight into the evolution of Asteraceae family and artemisinin biosynthesis.</title>
        <authorList>
            <person name="Shen Q."/>
            <person name="Zhang L."/>
            <person name="Liao Z."/>
            <person name="Wang S."/>
            <person name="Yan T."/>
            <person name="Shi P."/>
            <person name="Liu M."/>
            <person name="Fu X."/>
            <person name="Pan Q."/>
            <person name="Wang Y."/>
            <person name="Lv Z."/>
            <person name="Lu X."/>
            <person name="Zhang F."/>
            <person name="Jiang W."/>
            <person name="Ma Y."/>
            <person name="Chen M."/>
            <person name="Hao X."/>
            <person name="Li L."/>
            <person name="Tang Y."/>
            <person name="Lv G."/>
            <person name="Zhou Y."/>
            <person name="Sun X."/>
            <person name="Brodelius P.E."/>
            <person name="Rose J.K.C."/>
            <person name="Tang K."/>
        </authorList>
    </citation>
    <scope>NUCLEOTIDE SEQUENCE [LARGE SCALE GENOMIC DNA]</scope>
    <source>
        <strain evidence="3">cv. Huhao1</strain>
        <tissue evidence="2">Leaf</tissue>
    </source>
</reference>
<evidence type="ECO:0000313" key="3">
    <source>
        <dbReference type="Proteomes" id="UP000245207"/>
    </source>
</evidence>
<keyword evidence="1" id="KW-0812">Transmembrane</keyword>
<keyword evidence="1" id="KW-1133">Transmembrane helix</keyword>
<name>A0A2U1PK64_ARTAN</name>
<keyword evidence="1" id="KW-0472">Membrane</keyword>
<accession>A0A2U1PK64</accession>
<organism evidence="2 3">
    <name type="scientific">Artemisia annua</name>
    <name type="common">Sweet wormwood</name>
    <dbReference type="NCBI Taxonomy" id="35608"/>
    <lineage>
        <taxon>Eukaryota</taxon>
        <taxon>Viridiplantae</taxon>
        <taxon>Streptophyta</taxon>
        <taxon>Embryophyta</taxon>
        <taxon>Tracheophyta</taxon>
        <taxon>Spermatophyta</taxon>
        <taxon>Magnoliopsida</taxon>
        <taxon>eudicotyledons</taxon>
        <taxon>Gunneridae</taxon>
        <taxon>Pentapetalae</taxon>
        <taxon>asterids</taxon>
        <taxon>campanulids</taxon>
        <taxon>Asterales</taxon>
        <taxon>Asteraceae</taxon>
        <taxon>Asteroideae</taxon>
        <taxon>Anthemideae</taxon>
        <taxon>Artemisiinae</taxon>
        <taxon>Artemisia</taxon>
    </lineage>
</organism>
<comment type="caution">
    <text evidence="2">The sequence shown here is derived from an EMBL/GenBank/DDBJ whole genome shotgun (WGS) entry which is preliminary data.</text>
</comment>